<sequence>MSITNTNSRSKQLFINVGYRVLFVVSFLIVWHLVAEFLTEGLLPPPHPVGQEAYTLVSTGEFIEHTIDTVRRVTIPFFAAWAVSIALGVAMGLSARAEKFFDAGVVIGLTVPGLAWAIISVMIFGLSEVGAYFAVFVIVLPMITINFWEGVKDIDMDLIEMGEVFDFDRYTTLRRVILPQLYPYMLSAGRFGLSLCWKVVVIVEFLGFGSGIGYMILNDYNNFNMAGVLAWTALFTVLMLVIEYGGFKTLESHLLGWRPEVGVRSAEAQQ</sequence>
<feature type="transmembrane region" description="Helical" evidence="7">
    <location>
        <begin position="129"/>
        <end position="148"/>
    </location>
</feature>
<organism evidence="9 10">
    <name type="scientific">Natrinema soli</name>
    <dbReference type="NCBI Taxonomy" id="1930624"/>
    <lineage>
        <taxon>Archaea</taxon>
        <taxon>Methanobacteriati</taxon>
        <taxon>Methanobacteriota</taxon>
        <taxon>Stenosarchaea group</taxon>
        <taxon>Halobacteria</taxon>
        <taxon>Halobacteriales</taxon>
        <taxon>Natrialbaceae</taxon>
        <taxon>Natrinema</taxon>
    </lineage>
</organism>
<evidence type="ECO:0000256" key="3">
    <source>
        <dbReference type="ARBA" id="ARBA00022475"/>
    </source>
</evidence>
<dbReference type="GO" id="GO:0005886">
    <property type="term" value="C:plasma membrane"/>
    <property type="evidence" value="ECO:0007669"/>
    <property type="project" value="UniProtKB-SubCell"/>
</dbReference>
<keyword evidence="6 7" id="KW-0472">Membrane</keyword>
<evidence type="ECO:0000256" key="6">
    <source>
        <dbReference type="ARBA" id="ARBA00023136"/>
    </source>
</evidence>
<gene>
    <name evidence="9" type="ORF">ACFQE6_14245</name>
</gene>
<dbReference type="CDD" id="cd06261">
    <property type="entry name" value="TM_PBP2"/>
    <property type="match status" value="1"/>
</dbReference>
<keyword evidence="10" id="KW-1185">Reference proteome</keyword>
<dbReference type="PANTHER" id="PTHR30151:SF38">
    <property type="entry name" value="ALIPHATIC SULFONATES TRANSPORT PERMEASE PROTEIN SSUC-RELATED"/>
    <property type="match status" value="1"/>
</dbReference>
<evidence type="ECO:0000256" key="4">
    <source>
        <dbReference type="ARBA" id="ARBA00022692"/>
    </source>
</evidence>
<feature type="transmembrane region" description="Helical" evidence="7">
    <location>
        <begin position="12"/>
        <end position="34"/>
    </location>
</feature>
<dbReference type="Gene3D" id="1.10.3720.10">
    <property type="entry name" value="MetI-like"/>
    <property type="match status" value="1"/>
</dbReference>
<dbReference type="InterPro" id="IPR035906">
    <property type="entry name" value="MetI-like_sf"/>
</dbReference>
<evidence type="ECO:0000256" key="2">
    <source>
        <dbReference type="ARBA" id="ARBA00022448"/>
    </source>
</evidence>
<dbReference type="EMBL" id="JBHSWV010000214">
    <property type="protein sequence ID" value="MFC6766111.1"/>
    <property type="molecule type" value="Genomic_DNA"/>
</dbReference>
<reference evidence="9 10" key="1">
    <citation type="journal article" date="2019" name="Int. J. Syst. Evol. Microbiol.">
        <title>The Global Catalogue of Microorganisms (GCM) 10K type strain sequencing project: providing services to taxonomists for standard genome sequencing and annotation.</title>
        <authorList>
            <consortium name="The Broad Institute Genomics Platform"/>
            <consortium name="The Broad Institute Genome Sequencing Center for Infectious Disease"/>
            <person name="Wu L."/>
            <person name="Ma J."/>
        </authorList>
    </citation>
    <scope>NUCLEOTIDE SEQUENCE [LARGE SCALE GENOMIC DNA]</scope>
    <source>
        <strain evidence="9 10">LMG 29247</strain>
    </source>
</reference>
<keyword evidence="4 7" id="KW-0812">Transmembrane</keyword>
<dbReference type="AlphaFoldDB" id="A0ABD5SLP8"/>
<proteinExistence type="inferred from homology"/>
<accession>A0ABD5SLP8</accession>
<dbReference type="Pfam" id="PF00528">
    <property type="entry name" value="BPD_transp_1"/>
    <property type="match status" value="1"/>
</dbReference>
<dbReference type="PROSITE" id="PS50928">
    <property type="entry name" value="ABC_TM1"/>
    <property type="match status" value="1"/>
</dbReference>
<feature type="transmembrane region" description="Helical" evidence="7">
    <location>
        <begin position="100"/>
        <end position="123"/>
    </location>
</feature>
<name>A0ABD5SLP8_9EURY</name>
<feature type="domain" description="ABC transmembrane type-1" evidence="8">
    <location>
        <begin position="70"/>
        <end position="246"/>
    </location>
</feature>
<keyword evidence="3" id="KW-1003">Cell membrane</keyword>
<evidence type="ECO:0000256" key="1">
    <source>
        <dbReference type="ARBA" id="ARBA00004651"/>
    </source>
</evidence>
<dbReference type="InterPro" id="IPR000515">
    <property type="entry name" value="MetI-like"/>
</dbReference>
<feature type="transmembrane region" description="Helical" evidence="7">
    <location>
        <begin position="223"/>
        <end position="242"/>
    </location>
</feature>
<comment type="subcellular location">
    <subcellularLocation>
        <location evidence="1 7">Cell membrane</location>
        <topology evidence="1 7">Multi-pass membrane protein</topology>
    </subcellularLocation>
</comment>
<evidence type="ECO:0000313" key="10">
    <source>
        <dbReference type="Proteomes" id="UP001596383"/>
    </source>
</evidence>
<keyword evidence="2 7" id="KW-0813">Transport</keyword>
<dbReference type="SUPFAM" id="SSF161098">
    <property type="entry name" value="MetI-like"/>
    <property type="match status" value="1"/>
</dbReference>
<protein>
    <submittedName>
        <fullName evidence="9">ABC transporter permease</fullName>
    </submittedName>
</protein>
<comment type="caution">
    <text evidence="9">The sequence shown here is derived from an EMBL/GenBank/DDBJ whole genome shotgun (WGS) entry which is preliminary data.</text>
</comment>
<evidence type="ECO:0000256" key="5">
    <source>
        <dbReference type="ARBA" id="ARBA00022989"/>
    </source>
</evidence>
<comment type="similarity">
    <text evidence="7">Belongs to the binding-protein-dependent transport system permease family.</text>
</comment>
<evidence type="ECO:0000259" key="8">
    <source>
        <dbReference type="PROSITE" id="PS50928"/>
    </source>
</evidence>
<keyword evidence="5 7" id="KW-1133">Transmembrane helix</keyword>
<evidence type="ECO:0000313" key="9">
    <source>
        <dbReference type="EMBL" id="MFC6766111.1"/>
    </source>
</evidence>
<dbReference type="PANTHER" id="PTHR30151">
    <property type="entry name" value="ALKANE SULFONATE ABC TRANSPORTER-RELATED, MEMBRANE SUBUNIT"/>
    <property type="match status" value="1"/>
</dbReference>
<feature type="transmembrane region" description="Helical" evidence="7">
    <location>
        <begin position="195"/>
        <end position="217"/>
    </location>
</feature>
<feature type="transmembrane region" description="Helical" evidence="7">
    <location>
        <begin position="73"/>
        <end position="93"/>
    </location>
</feature>
<evidence type="ECO:0000256" key="7">
    <source>
        <dbReference type="RuleBase" id="RU363032"/>
    </source>
</evidence>
<dbReference type="Proteomes" id="UP001596383">
    <property type="component" value="Unassembled WGS sequence"/>
</dbReference>